<protein>
    <submittedName>
        <fullName evidence="5">RNA-dependent RNA polymerase</fullName>
    </submittedName>
</protein>
<dbReference type="PANTHER" id="PTHR34456">
    <property type="entry name" value="MITOVIRUS RNA-DEPENDENT RNA POLYMERASE"/>
    <property type="match status" value="1"/>
</dbReference>
<dbReference type="Pfam" id="PF05919">
    <property type="entry name" value="Mitovir_RNA_pol"/>
    <property type="match status" value="1"/>
</dbReference>
<dbReference type="SUPFAM" id="SSF56672">
    <property type="entry name" value="DNA/RNA polymerases"/>
    <property type="match status" value="1"/>
</dbReference>
<feature type="compositionally biased region" description="Basic and acidic residues" evidence="4">
    <location>
        <begin position="587"/>
        <end position="598"/>
    </location>
</feature>
<keyword evidence="3" id="KW-0548">Nucleotidyltransferase</keyword>
<keyword evidence="2" id="KW-0808">Transferase</keyword>
<organism evidence="5">
    <name type="scientific">carmel mito-like virus</name>
    <dbReference type="NCBI Taxonomy" id="2858881"/>
    <lineage>
        <taxon>Viruses</taxon>
        <taxon>Riboviria</taxon>
        <taxon>Orthornavirae</taxon>
        <taxon>Lenarviricota</taxon>
        <taxon>Howeltoviricetes</taxon>
        <taxon>Cryppavirales</taxon>
        <taxon>Mitoviridae</taxon>
    </lineage>
</organism>
<dbReference type="PANTHER" id="PTHR34456:SF13">
    <property type="entry name" value="REVERSE TRANSCRIPTASE DOMAIN-CONTAINING PROTEIN"/>
    <property type="match status" value="1"/>
</dbReference>
<name>A0A8F6AI29_9VIRU</name>
<evidence type="ECO:0000313" key="5">
    <source>
        <dbReference type="EMBL" id="QXP49777.1"/>
    </source>
</evidence>
<sequence>MTAASNATHINCFVSESAYGKVGSRIQSRIEFLLEKNGTEWLASRGKAIYNAAQHLREGRKDLAVKIYQTNSIAYTRNGYPKDAFMIPVRDYVTSNRYSVIKKAAAVLRFYTAHTLPSLSPSQRDKCIRSITSPSTMSVSSMISTPIKMGIVMERMGIDGFSYQRPQLISASNLSGFTATHTIDSNIPRDMLNIPYMNVVQSMSSSPYLPSCLKPLAPSWEIREYAERLNLERGLPIDICGKIHVIQEGGCKPRVVAIPNSWIQLMFTPVHQVFSDIAKGPLGRYSCMHDQTKGVHSVTRRLASGRTVSSVDLSSATDRFPLSLQTYVLRKVGMGPWSEGLYHISKGKWEFPQADMVVSYSAGQPMGMYGSFPLFHCSHAIFTLAVIDDFRKDHPSHVVETFDDETEFKVLGDDIVFADPTVAGYYIRHLQDIGVEISEHKTFLDSTFAEFAGFTAFPVKDDVLAFRPYKQPKENYVSNPIAFMETFYRPPYKGKRWDSIFNAYTRSRCERRLDQTPLFPELNLSTGPTQSVVESTIENASRTLYTYLSDRYSSVDGTHFRDIKVERPIVSEVPSKWGSGFTPITRRSEMKQREERIPHVVTSRSRAEDDPLVRSRVNKLLSGDNNPFSPLSNGKSLVLNPYRKIYLTPGLCKVLVDLNSQINHKAGSSELPVPETHGSVLVTDMESQVPGLSQSNIRRFVNKTLLRAAEYKVSPLFVTPLSNQDLDDISQIDLCHTKHPDGSPVQWDSDSSHILIRMKRCDSNGQMTDSYESYPFGGVCSDTSPPLVETHLQHGHEINSPSHDSEETIDRN</sequence>
<dbReference type="GO" id="GO:0003968">
    <property type="term" value="F:RNA-directed RNA polymerase activity"/>
    <property type="evidence" value="ECO:0007669"/>
    <property type="project" value="UniProtKB-KW"/>
</dbReference>
<evidence type="ECO:0000256" key="3">
    <source>
        <dbReference type="ARBA" id="ARBA00022695"/>
    </source>
</evidence>
<dbReference type="InterPro" id="IPR043502">
    <property type="entry name" value="DNA/RNA_pol_sf"/>
</dbReference>
<keyword evidence="1 5" id="KW-0696">RNA-directed RNA polymerase</keyword>
<proteinExistence type="predicted"/>
<dbReference type="InterPro" id="IPR008686">
    <property type="entry name" value="RNA_pol_mitovir"/>
</dbReference>
<evidence type="ECO:0000256" key="1">
    <source>
        <dbReference type="ARBA" id="ARBA00022484"/>
    </source>
</evidence>
<feature type="region of interest" description="Disordered" evidence="4">
    <location>
        <begin position="587"/>
        <end position="609"/>
    </location>
</feature>
<dbReference type="EMBL" id="MW976852">
    <property type="protein sequence ID" value="QXP49777.1"/>
    <property type="molecule type" value="Genomic_RNA"/>
</dbReference>
<evidence type="ECO:0000256" key="2">
    <source>
        <dbReference type="ARBA" id="ARBA00022679"/>
    </source>
</evidence>
<accession>A0A8F6AI29</accession>
<reference evidence="5" key="1">
    <citation type="submission" date="2021-04" db="EMBL/GenBank/DDBJ databases">
        <title>RNA virome diversity and Wolbachia infection in individual Drosophila simulans.</title>
        <authorList>
            <person name="Ortiz-Baez A.S."/>
            <person name="Hoffmann A.A."/>
            <person name="Shi M."/>
            <person name="Holmes E.C."/>
        </authorList>
    </citation>
    <scope>NUCLEOTIDE SEQUENCE</scope>
    <source>
        <strain evidence="5">K119_3302</strain>
    </source>
</reference>
<evidence type="ECO:0000256" key="4">
    <source>
        <dbReference type="SAM" id="MobiDB-lite"/>
    </source>
</evidence>